<name>A0A9Q1LIR6_9SOLA</name>
<evidence type="ECO:0000256" key="1">
    <source>
        <dbReference type="SAM" id="MobiDB-lite"/>
    </source>
</evidence>
<reference evidence="3" key="1">
    <citation type="journal article" date="2023" name="Proc. Natl. Acad. Sci. U.S.A.">
        <title>Genomic and structural basis for evolution of tropane alkaloid biosynthesis.</title>
        <authorList>
            <person name="Wanga Y.-J."/>
            <person name="Taina T."/>
            <person name="Yua J.-Y."/>
            <person name="Lia J."/>
            <person name="Xua B."/>
            <person name="Chenc J."/>
            <person name="D'Auriad J.C."/>
            <person name="Huanga J.-P."/>
            <person name="Huanga S.-X."/>
        </authorList>
    </citation>
    <scope>NUCLEOTIDE SEQUENCE [LARGE SCALE GENOMIC DNA]</scope>
    <source>
        <strain evidence="3">cv. KIB-2019</strain>
    </source>
</reference>
<accession>A0A9Q1LIR6</accession>
<sequence length="359" mass="39025">MGPKKLHCPRRRFKLKTTNGYYQQEEVEEGEIQSKEKATEVTESQDTGDPGPDDNTAMETAAVGIGNEMDAENPKEGASVPDTISDTEITVSSSPGNQNAIVEVIGADAGAAIPADDVGKEGDANVNTMANTNTIVTVNPSTTEAGDIVIEDESNLSDVIKVKESPTVAHIGSGRKQQLKDNIKKGSKGTMEVINTIHKQHKNITKTGRSGNLDTLIPIESWPLEKDICWTYALNTLQGVVLALAQSPAMYTIHGKCNRNLENIQLMNVTLYRNGWLMHKRYGANTEKAERKWYNPMCQNCGKIQALNTLQRGVGATFQDTAMCTKHGKNSLQAQITAASQYSSTTDQCYTQTGGMKLD</sequence>
<keyword evidence="3" id="KW-1185">Reference proteome</keyword>
<comment type="caution">
    <text evidence="2">The sequence shown here is derived from an EMBL/GenBank/DDBJ whole genome shotgun (WGS) entry which is preliminary data.</text>
</comment>
<dbReference type="AlphaFoldDB" id="A0A9Q1LIR6"/>
<dbReference type="Proteomes" id="UP001152561">
    <property type="component" value="Unassembled WGS sequence"/>
</dbReference>
<feature type="compositionally biased region" description="Basic residues" evidence="1">
    <location>
        <begin position="1"/>
        <end position="15"/>
    </location>
</feature>
<dbReference type="EMBL" id="JAJAGQ010000018">
    <property type="protein sequence ID" value="KAJ8535744.1"/>
    <property type="molecule type" value="Genomic_DNA"/>
</dbReference>
<evidence type="ECO:0000313" key="3">
    <source>
        <dbReference type="Proteomes" id="UP001152561"/>
    </source>
</evidence>
<feature type="region of interest" description="Disordered" evidence="1">
    <location>
        <begin position="1"/>
        <end position="58"/>
    </location>
</feature>
<organism evidence="2 3">
    <name type="scientific">Anisodus acutangulus</name>
    <dbReference type="NCBI Taxonomy" id="402998"/>
    <lineage>
        <taxon>Eukaryota</taxon>
        <taxon>Viridiplantae</taxon>
        <taxon>Streptophyta</taxon>
        <taxon>Embryophyta</taxon>
        <taxon>Tracheophyta</taxon>
        <taxon>Spermatophyta</taxon>
        <taxon>Magnoliopsida</taxon>
        <taxon>eudicotyledons</taxon>
        <taxon>Gunneridae</taxon>
        <taxon>Pentapetalae</taxon>
        <taxon>asterids</taxon>
        <taxon>lamiids</taxon>
        <taxon>Solanales</taxon>
        <taxon>Solanaceae</taxon>
        <taxon>Solanoideae</taxon>
        <taxon>Hyoscyameae</taxon>
        <taxon>Anisodus</taxon>
    </lineage>
</organism>
<gene>
    <name evidence="2" type="ORF">K7X08_023464</name>
</gene>
<proteinExistence type="predicted"/>
<protein>
    <submittedName>
        <fullName evidence="2">Uncharacterized protein</fullName>
    </submittedName>
</protein>
<evidence type="ECO:0000313" key="2">
    <source>
        <dbReference type="EMBL" id="KAJ8535744.1"/>
    </source>
</evidence>